<name>A0AC34GYC1_9BILA</name>
<organism evidence="1 2">
    <name type="scientific">Panagrolaimus sp. ES5</name>
    <dbReference type="NCBI Taxonomy" id="591445"/>
    <lineage>
        <taxon>Eukaryota</taxon>
        <taxon>Metazoa</taxon>
        <taxon>Ecdysozoa</taxon>
        <taxon>Nematoda</taxon>
        <taxon>Chromadorea</taxon>
        <taxon>Rhabditida</taxon>
        <taxon>Tylenchina</taxon>
        <taxon>Panagrolaimomorpha</taxon>
        <taxon>Panagrolaimoidea</taxon>
        <taxon>Panagrolaimidae</taxon>
        <taxon>Panagrolaimus</taxon>
    </lineage>
</organism>
<dbReference type="WBParaSite" id="ES5_v2.g9819.t1">
    <property type="protein sequence ID" value="ES5_v2.g9819.t1"/>
    <property type="gene ID" value="ES5_v2.g9819"/>
</dbReference>
<evidence type="ECO:0000313" key="1">
    <source>
        <dbReference type="Proteomes" id="UP000887579"/>
    </source>
</evidence>
<sequence>MAATNDSMFNRMQSSMAPLASREEIEENTCPPPPPRPAKNFHINDNALTPPVYRSALSQQYHHPRENRANVLLQQLRSDDGAQSESDVSANEVTLSINPPQRTQNMIIFLQYNDEVKRSQLPSNVRTVEQIKGLFLRSFPNLTHYYLNLPYVKVYIQEPSKGQLFYELDDIREIKDKSVLKIREQNNSGYQSPPPIRFTDHPPPTIADYVSEPEIDDYRDRNNRMNNSFRMRPASAVPGEGGRMYNPNSLTKPIRSHAGSTSSRYDSYYDPYSSDTSSQGPRSGSVTPIIDKETRFRMDTMERQLAGLSSLVHSALVSKGVSESTQKDMLDLRRQILEFHPEVSRFSNSLGKEPQSAGSNLESTTSSFYRSPETQSELASIKKALQTAQSDVLEIRRTAQLNVQNSRDIISEAFQKIQSTLHSKLNKKDQQEIFKPTKQQEIVGEKLRKEHLTQIEDLQTSLRAFEGNVENIRKSVLNSNRKLRMTEVEQLTNNLTKIGRQAAKLKTQFPNLQSEIEKKIKEDMERVVREQNFIKEETNQIDSCLRRCKTLANMMVTMKKLAMVQDPAINSHRSSSREDGKPPLGAKSPVAMMRNYDNHSVASKPPVKPIENTTIPPVPPSPNNYEKPSSSNAHHHINAPKPANESHVLDTILDELNSSNEKNKKNADLSTSLTIKAPPRPPERNNSSVETIKQYNTYEMQPSRLQLSGKNNANSSFPPLPIQQTSALFDNSTSNTDLNRLSALSSTESINSQEGLHDRAAIIANNRDRIDDKQRELNNQLEKLQKLCPTL</sequence>
<evidence type="ECO:0000313" key="2">
    <source>
        <dbReference type="WBParaSite" id="ES5_v2.g9819.t1"/>
    </source>
</evidence>
<dbReference type="Proteomes" id="UP000887579">
    <property type="component" value="Unplaced"/>
</dbReference>
<proteinExistence type="predicted"/>
<protein>
    <submittedName>
        <fullName evidence="2">Actin interacting protein 3-like C-terminal domain-containing protein</fullName>
    </submittedName>
</protein>
<reference evidence="2" key="1">
    <citation type="submission" date="2022-11" db="UniProtKB">
        <authorList>
            <consortium name="WormBaseParasite"/>
        </authorList>
    </citation>
    <scope>IDENTIFICATION</scope>
</reference>
<accession>A0AC34GYC1</accession>